<name>A0A434A0P9_9FLAO</name>
<dbReference type="EMBL" id="QWDM01000023">
    <property type="protein sequence ID" value="RUT67943.1"/>
    <property type="molecule type" value="Genomic_DNA"/>
</dbReference>
<evidence type="ECO:0000313" key="2">
    <source>
        <dbReference type="Proteomes" id="UP000288102"/>
    </source>
</evidence>
<proteinExistence type="predicted"/>
<keyword evidence="2" id="KW-1185">Reference proteome</keyword>
<gene>
    <name evidence="1" type="ORF">D0817_23710</name>
</gene>
<dbReference type="OrthoDB" id="1377177at2"/>
<protein>
    <submittedName>
        <fullName evidence="1">Uncharacterized protein</fullName>
    </submittedName>
</protein>
<comment type="caution">
    <text evidence="1">The sequence shown here is derived from an EMBL/GenBank/DDBJ whole genome shotgun (WGS) entry which is preliminary data.</text>
</comment>
<evidence type="ECO:0000313" key="1">
    <source>
        <dbReference type="EMBL" id="RUT67943.1"/>
    </source>
</evidence>
<sequence>MALFKTVELIAYTQRLELQREIMPLATVFTPHQKTELDSLYDKILEICHAAIIKEKEVIEPIIL</sequence>
<organism evidence="1 2">
    <name type="scientific">Flavobacterium cupreum</name>
    <dbReference type="NCBI Taxonomy" id="2133766"/>
    <lineage>
        <taxon>Bacteria</taxon>
        <taxon>Pseudomonadati</taxon>
        <taxon>Bacteroidota</taxon>
        <taxon>Flavobacteriia</taxon>
        <taxon>Flavobacteriales</taxon>
        <taxon>Flavobacteriaceae</taxon>
        <taxon>Flavobacterium</taxon>
    </lineage>
</organism>
<accession>A0A434A0P9</accession>
<reference evidence="2" key="1">
    <citation type="journal article" date="2019" name="Syst. Appl. Microbiol.">
        <title>Flavobacterium circumlabens sp. nov. and Flavobacterium cupreum sp. nov., two psychrotrophic species isolated from Antarctic environmental samples.</title>
        <authorList>
            <person name="Kralova S."/>
            <person name="Busse H.-J."/>
            <person name="Svec P."/>
            <person name="Maslanova I."/>
            <person name="Stankova E."/>
            <person name="Bartak M."/>
            <person name="Sedlacek I."/>
        </authorList>
    </citation>
    <scope>NUCLEOTIDE SEQUENCE [LARGE SCALE GENOMIC DNA]</scope>
    <source>
        <strain evidence="2">CCM 8825</strain>
    </source>
</reference>
<dbReference type="RefSeq" id="WP_127340762.1">
    <property type="nucleotide sequence ID" value="NZ_QWDM01000023.1"/>
</dbReference>
<dbReference type="Proteomes" id="UP000288102">
    <property type="component" value="Unassembled WGS sequence"/>
</dbReference>
<dbReference type="AlphaFoldDB" id="A0A434A0P9"/>